<evidence type="ECO:0000256" key="4">
    <source>
        <dbReference type="SAM" id="MobiDB-lite"/>
    </source>
</evidence>
<feature type="region of interest" description="Disordered" evidence="4">
    <location>
        <begin position="1"/>
        <end position="51"/>
    </location>
</feature>
<evidence type="ECO:0000256" key="1">
    <source>
        <dbReference type="ARBA" id="ARBA00022723"/>
    </source>
</evidence>
<keyword evidence="7" id="KW-1185">Reference proteome</keyword>
<dbReference type="Gene3D" id="3.30.40.10">
    <property type="entry name" value="Zinc/RING finger domain, C3HC4 (zinc finger)"/>
    <property type="match status" value="1"/>
</dbReference>
<dbReference type="Pfam" id="PF00097">
    <property type="entry name" value="zf-C3HC4"/>
    <property type="match status" value="1"/>
</dbReference>
<keyword evidence="3" id="KW-0862">Zinc</keyword>
<comment type="caution">
    <text evidence="6">The sequence shown here is derived from an EMBL/GenBank/DDBJ whole genome shotgun (WGS) entry which is preliminary data.</text>
</comment>
<keyword evidence="1" id="KW-0479">Metal-binding</keyword>
<accession>A0A6G1DH40</accession>
<reference evidence="6 7" key="1">
    <citation type="submission" date="2019-11" db="EMBL/GenBank/DDBJ databases">
        <title>Whole genome sequence of Oryza granulata.</title>
        <authorList>
            <person name="Li W."/>
        </authorList>
    </citation>
    <scope>NUCLEOTIDE SEQUENCE [LARGE SCALE GENOMIC DNA]</scope>
    <source>
        <strain evidence="7">cv. Menghai</strain>
        <tissue evidence="6">Leaf</tissue>
    </source>
</reference>
<evidence type="ECO:0000256" key="3">
    <source>
        <dbReference type="ARBA" id="ARBA00022833"/>
    </source>
</evidence>
<protein>
    <recommendedName>
        <fullName evidence="5">Zinc finger C3HC4 RING-type domain-containing protein</fullName>
    </recommendedName>
</protein>
<dbReference type="InterPro" id="IPR018957">
    <property type="entry name" value="Znf_C3HC4_RING-type"/>
</dbReference>
<keyword evidence="2" id="KW-0863">Zinc-finger</keyword>
<dbReference type="InterPro" id="IPR013083">
    <property type="entry name" value="Znf_RING/FYVE/PHD"/>
</dbReference>
<evidence type="ECO:0000313" key="7">
    <source>
        <dbReference type="Proteomes" id="UP000479710"/>
    </source>
</evidence>
<name>A0A6G1DH40_9ORYZ</name>
<dbReference type="Proteomes" id="UP000479710">
    <property type="component" value="Unassembled WGS sequence"/>
</dbReference>
<dbReference type="AlphaFoldDB" id="A0A6G1DH40"/>
<evidence type="ECO:0000256" key="2">
    <source>
        <dbReference type="ARBA" id="ARBA00022771"/>
    </source>
</evidence>
<dbReference type="GO" id="GO:0008270">
    <property type="term" value="F:zinc ion binding"/>
    <property type="evidence" value="ECO:0007669"/>
    <property type="project" value="UniProtKB-KW"/>
</dbReference>
<gene>
    <name evidence="6" type="ORF">E2562_012306</name>
</gene>
<evidence type="ECO:0000313" key="6">
    <source>
        <dbReference type="EMBL" id="KAF0911817.1"/>
    </source>
</evidence>
<dbReference type="EMBL" id="SPHZ02000006">
    <property type="protein sequence ID" value="KAF0911817.1"/>
    <property type="molecule type" value="Genomic_DNA"/>
</dbReference>
<dbReference type="OrthoDB" id="8062037at2759"/>
<dbReference type="SUPFAM" id="SSF57850">
    <property type="entry name" value="RING/U-box"/>
    <property type="match status" value="1"/>
</dbReference>
<sequence length="81" mass="8742">MARQRGGPSLDMNGTGSRVACARARLEGTQGCGHRRRRGPGGVRDLPRPGWKEMPCGHRFHGGCLEKWLRVPPPVANDGVG</sequence>
<organism evidence="6 7">
    <name type="scientific">Oryza meyeriana var. granulata</name>
    <dbReference type="NCBI Taxonomy" id="110450"/>
    <lineage>
        <taxon>Eukaryota</taxon>
        <taxon>Viridiplantae</taxon>
        <taxon>Streptophyta</taxon>
        <taxon>Embryophyta</taxon>
        <taxon>Tracheophyta</taxon>
        <taxon>Spermatophyta</taxon>
        <taxon>Magnoliopsida</taxon>
        <taxon>Liliopsida</taxon>
        <taxon>Poales</taxon>
        <taxon>Poaceae</taxon>
        <taxon>BOP clade</taxon>
        <taxon>Oryzoideae</taxon>
        <taxon>Oryzeae</taxon>
        <taxon>Oryzinae</taxon>
        <taxon>Oryza</taxon>
        <taxon>Oryza meyeriana</taxon>
    </lineage>
</organism>
<proteinExistence type="predicted"/>
<evidence type="ECO:0000259" key="5">
    <source>
        <dbReference type="Pfam" id="PF00097"/>
    </source>
</evidence>
<feature type="domain" description="Zinc finger C3HC4 RING-type" evidence="5">
    <location>
        <begin position="52"/>
        <end position="70"/>
    </location>
</feature>